<accession>A0A938XAQ4</accession>
<dbReference type="EMBL" id="JACJKS010000003">
    <property type="protein sequence ID" value="MBM6947592.1"/>
    <property type="molecule type" value="Genomic_DNA"/>
</dbReference>
<organism evidence="2 3">
    <name type="scientific">Mordavella massiliensis</name>
    <dbReference type="NCBI Taxonomy" id="1871024"/>
    <lineage>
        <taxon>Bacteria</taxon>
        <taxon>Bacillati</taxon>
        <taxon>Bacillota</taxon>
        <taxon>Clostridia</taxon>
        <taxon>Eubacteriales</taxon>
        <taxon>Clostridiaceae</taxon>
        <taxon>Mordavella</taxon>
    </lineage>
</organism>
<dbReference type="InterPro" id="IPR042229">
    <property type="entry name" value="Listeria/Bacterioides_rpt_sf"/>
</dbReference>
<reference evidence="2" key="2">
    <citation type="journal article" date="2021" name="Sci. Rep.">
        <title>The distribution of antibiotic resistance genes in chicken gut microbiota commensals.</title>
        <authorList>
            <person name="Juricova H."/>
            <person name="Matiasovicova J."/>
            <person name="Kubasova T."/>
            <person name="Cejkova D."/>
            <person name="Rychlik I."/>
        </authorList>
    </citation>
    <scope>NUCLEOTIDE SEQUENCE</scope>
    <source>
        <strain evidence="2">An582</strain>
    </source>
</reference>
<sequence length="375" mass="38867">MEAYAMIMMMETPRREDVKLAARRMLAVVLAVFVTAAALSVLPWEEAGRAETAPALYSVSPDSALTDATEIPEAAGTVLISRMEDDPAVPAGSAASDPGSLEQALEPAMVQSASPAAAGPAEESAHTEETDASPAAPAPEGPVLTGSLRTDYCVGSLPDYSGVSVSAAGAETALADCLVEGWDTSSAGEKFLTVTVGEEKIRVPYGVAEYSAHLNGNGGALSAGTVSLRDYRLPEMAEPVRPGKDFAGWYRDPACTVPFESAAPGELCLELYAGWTDFPGFACDAEGCITGYTDLRLNDGLLVLPSDAGCTGVRSGALAGLAGVWEIYIPAGITCIEPGAFGDLGEEVYVEVHPENPAYMSVNGILYTKTGEKAL</sequence>
<evidence type="ECO:0000313" key="2">
    <source>
        <dbReference type="EMBL" id="MBM6947592.1"/>
    </source>
</evidence>
<name>A0A938XAQ4_9CLOT</name>
<dbReference type="AlphaFoldDB" id="A0A938XAQ4"/>
<dbReference type="Gene3D" id="2.60.40.4270">
    <property type="entry name" value="Listeria-Bacteroides repeat domain"/>
    <property type="match status" value="1"/>
</dbReference>
<evidence type="ECO:0000313" key="3">
    <source>
        <dbReference type="Proteomes" id="UP000705508"/>
    </source>
</evidence>
<dbReference type="InterPro" id="IPR032675">
    <property type="entry name" value="LRR_dom_sf"/>
</dbReference>
<protein>
    <submittedName>
        <fullName evidence="2">InlB B-repeat-containing protein</fullName>
    </submittedName>
</protein>
<comment type="caution">
    <text evidence="2">The sequence shown here is derived from an EMBL/GenBank/DDBJ whole genome shotgun (WGS) entry which is preliminary data.</text>
</comment>
<evidence type="ECO:0000256" key="1">
    <source>
        <dbReference type="SAM" id="MobiDB-lite"/>
    </source>
</evidence>
<reference evidence="2" key="1">
    <citation type="submission" date="2020-08" db="EMBL/GenBank/DDBJ databases">
        <authorList>
            <person name="Cejkova D."/>
            <person name="Kubasova T."/>
            <person name="Jahodarova E."/>
            <person name="Rychlik I."/>
        </authorList>
    </citation>
    <scope>NUCLEOTIDE SEQUENCE</scope>
    <source>
        <strain evidence="2">An582</strain>
    </source>
</reference>
<feature type="compositionally biased region" description="Low complexity" evidence="1">
    <location>
        <begin position="112"/>
        <end position="122"/>
    </location>
</feature>
<dbReference type="Gene3D" id="3.80.10.10">
    <property type="entry name" value="Ribonuclease Inhibitor"/>
    <property type="match status" value="1"/>
</dbReference>
<feature type="region of interest" description="Disordered" evidence="1">
    <location>
        <begin position="108"/>
        <end position="143"/>
    </location>
</feature>
<dbReference type="Proteomes" id="UP000705508">
    <property type="component" value="Unassembled WGS sequence"/>
</dbReference>
<dbReference type="RefSeq" id="WP_204905645.1">
    <property type="nucleotide sequence ID" value="NZ_JACJKS010000003.1"/>
</dbReference>
<gene>
    <name evidence="2" type="ORF">H6A20_02800</name>
</gene>
<proteinExistence type="predicted"/>